<feature type="chain" id="PRO_5037496131" evidence="2">
    <location>
        <begin position="23"/>
        <end position="248"/>
    </location>
</feature>
<name>A0A929PXX6_9SPHI</name>
<dbReference type="Gene3D" id="2.40.128.490">
    <property type="entry name" value="Uncharacterised protein PF14869, DUF4488"/>
    <property type="match status" value="1"/>
</dbReference>
<feature type="region of interest" description="Disordered" evidence="1">
    <location>
        <begin position="226"/>
        <end position="248"/>
    </location>
</feature>
<sequence length="248" mass="27667">MKSRLKLLAIVSFVLIASFVLSSFTQSSIDIKDLKGAWEYGPAEQRATMIVTDNIFSVAVYDRPGKKFVNSYGGKWRLEGNKMIQTLEWDAKDPARVGTEVSTDIKMSGSKLTTSATNETWERVDKGDKGDLVGAWIIVGNYENDQLNKNPNAFGPRRTMKVLSGSRFQWIAYNVGTKQFVNSGGGTYTAENGKYIENIDFFTKTAESVGKTVSFRYLMQDGNWRHKGQKSTGGPMDEGWVPRGTLEK</sequence>
<organism evidence="3 4">
    <name type="scientific">Mucilaginibacter myungsuensis</name>
    <dbReference type="NCBI Taxonomy" id="649104"/>
    <lineage>
        <taxon>Bacteria</taxon>
        <taxon>Pseudomonadati</taxon>
        <taxon>Bacteroidota</taxon>
        <taxon>Sphingobacteriia</taxon>
        <taxon>Sphingobacteriales</taxon>
        <taxon>Sphingobacteriaceae</taxon>
        <taxon>Mucilaginibacter</taxon>
    </lineage>
</organism>
<evidence type="ECO:0000256" key="2">
    <source>
        <dbReference type="SAM" id="SignalP"/>
    </source>
</evidence>
<keyword evidence="2" id="KW-0732">Signal</keyword>
<comment type="caution">
    <text evidence="3">The sequence shown here is derived from an EMBL/GenBank/DDBJ whole genome shotgun (WGS) entry which is preliminary data.</text>
</comment>
<evidence type="ECO:0000256" key="1">
    <source>
        <dbReference type="SAM" id="MobiDB-lite"/>
    </source>
</evidence>
<evidence type="ECO:0000313" key="3">
    <source>
        <dbReference type="EMBL" id="MBE9663636.1"/>
    </source>
</evidence>
<proteinExistence type="predicted"/>
<protein>
    <submittedName>
        <fullName evidence="3">Membrane or secreted protein</fullName>
    </submittedName>
</protein>
<reference evidence="3" key="1">
    <citation type="submission" date="2020-10" db="EMBL/GenBank/DDBJ databases">
        <title>Mucilaginibacter mali sp. nov., isolated from rhizosphere soil of apple orchard.</title>
        <authorList>
            <person name="Lee J.-S."/>
            <person name="Kim H.S."/>
            <person name="Kim J.-S."/>
        </authorList>
    </citation>
    <scope>NUCLEOTIDE SEQUENCE</scope>
    <source>
        <strain evidence="3">KCTC 22746</strain>
    </source>
</reference>
<dbReference type="RefSeq" id="WP_194112875.1">
    <property type="nucleotide sequence ID" value="NZ_JADFFL010000007.1"/>
</dbReference>
<dbReference type="AlphaFoldDB" id="A0A929PXX6"/>
<gene>
    <name evidence="3" type="ORF">IRJ16_17245</name>
</gene>
<accession>A0A929PXX6</accession>
<feature type="signal peptide" evidence="2">
    <location>
        <begin position="1"/>
        <end position="22"/>
    </location>
</feature>
<dbReference type="EMBL" id="JADFFL010000007">
    <property type="protein sequence ID" value="MBE9663636.1"/>
    <property type="molecule type" value="Genomic_DNA"/>
</dbReference>
<dbReference type="Proteomes" id="UP000622475">
    <property type="component" value="Unassembled WGS sequence"/>
</dbReference>
<evidence type="ECO:0000313" key="4">
    <source>
        <dbReference type="Proteomes" id="UP000622475"/>
    </source>
</evidence>
<keyword evidence="4" id="KW-1185">Reference proteome</keyword>